<evidence type="ECO:0000259" key="3">
    <source>
        <dbReference type="PROSITE" id="PS50966"/>
    </source>
</evidence>
<dbReference type="GO" id="GO:0008270">
    <property type="term" value="F:zinc ion binding"/>
    <property type="evidence" value="ECO:0007669"/>
    <property type="project" value="UniProtKB-KW"/>
</dbReference>
<evidence type="ECO:0000256" key="1">
    <source>
        <dbReference type="PROSITE-ProRule" id="PRU00325"/>
    </source>
</evidence>
<dbReference type="PROSITE" id="PS50966">
    <property type="entry name" value="ZF_SWIM"/>
    <property type="match status" value="1"/>
</dbReference>
<dbReference type="Proteomes" id="UP000530412">
    <property type="component" value="Unassembled WGS sequence"/>
</dbReference>
<dbReference type="EMBL" id="CP022310">
    <property type="protein sequence ID" value="QDI69462.1"/>
    <property type="molecule type" value="Genomic_DNA"/>
</dbReference>
<dbReference type="AlphaFoldDB" id="A0A514JR52"/>
<sequence length="450" mass="47191">MTEQGVRWTVDQVLALAPDSASRTAGSRLGAAGSWSGAGRCGEGTVWGLCEGGGSGPYRTVVDVADPSGPAYRCSCPSRKVPCKHALGLLLLRAGAEEAVPRARAPEWVREWISGRRATERRRTGDAAHPAPGPADPEAARRRAERRAERVTAGALELEQRLADLLRGGLAAAGESGYGLWEETAARMVDAQAQGLAGRVRELGALAGTGPGGPVRLLEECALLHLLGQGWLRRERLPEGLAATVRSRVGLPASADGPPVRDHWLVLAQYDTGDSRLTTRRVWLYGTDSGRTALLLSYGAAGRAPDVALPVGTALDAELSAYPGAGQPRAALGEQFAPPAPTAVRPPGTTTARALVRYGEALRDDPWLESVPVTLERVVPVPDGDGWQVADADQDTALPLAPAARSRPGLWRLVAVSGGAPVRVFGECGHQGFTPLAVWPEGPGEVVPLC</sequence>
<evidence type="ECO:0000313" key="6">
    <source>
        <dbReference type="Proteomes" id="UP000316215"/>
    </source>
</evidence>
<feature type="region of interest" description="Disordered" evidence="2">
    <location>
        <begin position="119"/>
        <end position="147"/>
    </location>
</feature>
<organism evidence="5 6">
    <name type="scientific">Streptomyces calvus</name>
    <dbReference type="NCBI Taxonomy" id="67282"/>
    <lineage>
        <taxon>Bacteria</taxon>
        <taxon>Bacillati</taxon>
        <taxon>Actinomycetota</taxon>
        <taxon>Actinomycetes</taxon>
        <taxon>Kitasatosporales</taxon>
        <taxon>Streptomycetaceae</taxon>
        <taxon>Streptomyces</taxon>
    </lineage>
</organism>
<feature type="compositionally biased region" description="Basic and acidic residues" evidence="2">
    <location>
        <begin position="138"/>
        <end position="147"/>
    </location>
</feature>
<evidence type="ECO:0000313" key="5">
    <source>
        <dbReference type="EMBL" id="QDI69462.1"/>
    </source>
</evidence>
<dbReference type="RefSeq" id="WP_142193601.1">
    <property type="nucleotide sequence ID" value="NZ_BMSU01000011.1"/>
</dbReference>
<dbReference type="Pfam" id="PF04434">
    <property type="entry name" value="SWIM"/>
    <property type="match status" value="1"/>
</dbReference>
<dbReference type="Proteomes" id="UP000316215">
    <property type="component" value="Chromosome"/>
</dbReference>
<dbReference type="InterPro" id="IPR007527">
    <property type="entry name" value="Znf_SWIM"/>
</dbReference>
<dbReference type="EMBL" id="JACJIE010000014">
    <property type="protein sequence ID" value="MBA8946538.1"/>
    <property type="molecule type" value="Genomic_DNA"/>
</dbReference>
<reference evidence="4 7" key="2">
    <citation type="submission" date="2020-08" db="EMBL/GenBank/DDBJ databases">
        <title>Genomic Encyclopedia of Type Strains, Phase III (KMG-III): the genomes of soil and plant-associated and newly described type strains.</title>
        <authorList>
            <person name="Whitman W."/>
        </authorList>
    </citation>
    <scope>NUCLEOTIDE SEQUENCE [LARGE SCALE GENOMIC DNA]</scope>
    <source>
        <strain evidence="4 7">CECT 3271</strain>
    </source>
</reference>
<reference evidence="5 6" key="1">
    <citation type="submission" date="2017-07" db="EMBL/GenBank/DDBJ databases">
        <title>The Complete Genome of Streptomyces asterosporus-ZSY.</title>
        <authorList>
            <person name="Zhang S."/>
        </authorList>
    </citation>
    <scope>NUCLEOTIDE SEQUENCE [LARGE SCALE GENOMIC DNA]</scope>
    <source>
        <strain evidence="5 6">DSM 41452</strain>
    </source>
</reference>
<gene>
    <name evidence="5" type="ORF">CD934_12685</name>
    <name evidence="4" type="ORF">FHS33_004991</name>
</gene>
<protein>
    <recommendedName>
        <fullName evidence="3">SWIM-type domain-containing protein</fullName>
    </recommendedName>
</protein>
<dbReference type="OrthoDB" id="9816340at2"/>
<proteinExistence type="predicted"/>
<evidence type="ECO:0000313" key="7">
    <source>
        <dbReference type="Proteomes" id="UP000530412"/>
    </source>
</evidence>
<accession>A0A514JR52</accession>
<name>A0A514JR52_9ACTN</name>
<keyword evidence="1" id="KW-0862">Zinc</keyword>
<keyword evidence="1" id="KW-0479">Metal-binding</keyword>
<evidence type="ECO:0000313" key="4">
    <source>
        <dbReference type="EMBL" id="MBA8946538.1"/>
    </source>
</evidence>
<keyword evidence="6" id="KW-1185">Reference proteome</keyword>
<evidence type="ECO:0000256" key="2">
    <source>
        <dbReference type="SAM" id="MobiDB-lite"/>
    </source>
</evidence>
<dbReference type="KEGG" id="sast:CD934_12685"/>
<keyword evidence="1" id="KW-0863">Zinc-finger</keyword>
<feature type="domain" description="SWIM-type" evidence="3">
    <location>
        <begin position="58"/>
        <end position="94"/>
    </location>
</feature>